<dbReference type="OrthoDB" id="1925673at2759"/>
<dbReference type="InterPro" id="IPR029044">
    <property type="entry name" value="Nucleotide-diphossugar_trans"/>
</dbReference>
<organism evidence="2 3">
    <name type="scientific">Nyssa sinensis</name>
    <dbReference type="NCBI Taxonomy" id="561372"/>
    <lineage>
        <taxon>Eukaryota</taxon>
        <taxon>Viridiplantae</taxon>
        <taxon>Streptophyta</taxon>
        <taxon>Embryophyta</taxon>
        <taxon>Tracheophyta</taxon>
        <taxon>Spermatophyta</taxon>
        <taxon>Magnoliopsida</taxon>
        <taxon>eudicotyledons</taxon>
        <taxon>Gunneridae</taxon>
        <taxon>Pentapetalae</taxon>
        <taxon>asterids</taxon>
        <taxon>Cornales</taxon>
        <taxon>Nyssaceae</taxon>
        <taxon>Nyssa</taxon>
    </lineage>
</organism>
<dbReference type="EMBL" id="CM018042">
    <property type="protein sequence ID" value="KAA8532776.1"/>
    <property type="molecule type" value="Genomic_DNA"/>
</dbReference>
<reference evidence="2 3" key="1">
    <citation type="submission" date="2019-09" db="EMBL/GenBank/DDBJ databases">
        <title>A chromosome-level genome assembly of the Chinese tupelo Nyssa sinensis.</title>
        <authorList>
            <person name="Yang X."/>
            <person name="Kang M."/>
            <person name="Yang Y."/>
            <person name="Xiong H."/>
            <person name="Wang M."/>
            <person name="Zhang Z."/>
            <person name="Wang Z."/>
            <person name="Wu H."/>
            <person name="Ma T."/>
            <person name="Liu J."/>
            <person name="Xi Z."/>
        </authorList>
    </citation>
    <scope>NUCLEOTIDE SEQUENCE [LARGE SCALE GENOMIC DNA]</scope>
    <source>
        <strain evidence="2">J267</strain>
        <tissue evidence="2">Leaf</tissue>
    </source>
</reference>
<protein>
    <recommendedName>
        <fullName evidence="1">Nucleotidyl transferase domain-containing protein</fullName>
    </recommendedName>
</protein>
<dbReference type="Pfam" id="PF00483">
    <property type="entry name" value="NTP_transferase"/>
    <property type="match status" value="1"/>
</dbReference>
<dbReference type="Proteomes" id="UP000325577">
    <property type="component" value="Linkage Group LG19"/>
</dbReference>
<dbReference type="InterPro" id="IPR050486">
    <property type="entry name" value="Mannose-1P_guanyltransferase"/>
</dbReference>
<accession>A0A5J5ASF1</accession>
<evidence type="ECO:0000313" key="3">
    <source>
        <dbReference type="Proteomes" id="UP000325577"/>
    </source>
</evidence>
<evidence type="ECO:0000259" key="1">
    <source>
        <dbReference type="Pfam" id="PF00483"/>
    </source>
</evidence>
<evidence type="ECO:0000313" key="2">
    <source>
        <dbReference type="EMBL" id="KAA8532776.1"/>
    </source>
</evidence>
<dbReference type="Gene3D" id="3.90.550.10">
    <property type="entry name" value="Spore Coat Polysaccharide Biosynthesis Protein SpsA, Chain A"/>
    <property type="match status" value="1"/>
</dbReference>
<dbReference type="PANTHER" id="PTHR22572">
    <property type="entry name" value="SUGAR-1-PHOSPHATE GUANYL TRANSFERASE"/>
    <property type="match status" value="1"/>
</dbReference>
<dbReference type="SUPFAM" id="SSF53448">
    <property type="entry name" value="Nucleotide-diphospho-sugar transferases"/>
    <property type="match status" value="1"/>
</dbReference>
<name>A0A5J5ASF1_9ASTE</name>
<sequence>MIEFHKSHGGEASIMVTKVDEPSKYDVVVMEETMGKVDKFVGKPKIFVGNKINAGIYLLNPSVIDRIKLRPTSIEKEALCAFRWGYVMRHELGIFYVV</sequence>
<gene>
    <name evidence="2" type="ORF">F0562_032809</name>
</gene>
<feature type="domain" description="Nucleotidyl transferase" evidence="1">
    <location>
        <begin position="1"/>
        <end position="71"/>
    </location>
</feature>
<proteinExistence type="predicted"/>
<dbReference type="InterPro" id="IPR005835">
    <property type="entry name" value="NTP_transferase_dom"/>
</dbReference>
<dbReference type="AlphaFoldDB" id="A0A5J5ASF1"/>
<keyword evidence="3" id="KW-1185">Reference proteome</keyword>